<feature type="domain" description="D-serine dehydratase-like" evidence="12">
    <location>
        <begin position="274"/>
        <end position="373"/>
    </location>
</feature>
<sequence>MAVFLPSPLEILERKEMPTTISDVPTPSFLVDYDKVKKNAQKMIDTCERLGVQLRPHMKTHKTVELGTLMTNGTNRTIEVSTLEEAEFYAKNGFDDILYAHPLIAARIERCKKLAYRLKAFHVMIENFHGLIALLSSPLENRKKWSVYLEIDDGCGRSGVPWDSGDVIKLAKEASESPYIDLQGLYLYNGKTYEATDSKGIENTNKEGTDLLQTLHKRFTDNNMECRTLAIGNTPSCSRPHEGMNVLTEFHPGNYIFYDMQQVTIGSCDIDDIACRLTTRVIGHKPSHNIFLIDCGFLALSYDGMNEYPNQFSTFVDNPDLKVIGFSQEIGKVTTKSGDKLNYDKYPIGSQLFIIPWHSCATACQHTVFYVHSGNKITDMWKPAKGW</sequence>
<evidence type="ECO:0000313" key="13">
    <source>
        <dbReference type="EMBL" id="VDI27518.1"/>
    </source>
</evidence>
<evidence type="ECO:0000256" key="10">
    <source>
        <dbReference type="ARBA" id="ARBA00069616"/>
    </source>
</evidence>
<dbReference type="PANTHER" id="PTHR28004">
    <property type="entry name" value="ZGC:162816-RELATED"/>
    <property type="match status" value="1"/>
</dbReference>
<evidence type="ECO:0000256" key="2">
    <source>
        <dbReference type="ARBA" id="ARBA00001947"/>
    </source>
</evidence>
<dbReference type="InterPro" id="IPR042208">
    <property type="entry name" value="D-ser_dehydrat-like_sf"/>
</dbReference>
<keyword evidence="7" id="KW-0456">Lyase</keyword>
<dbReference type="OrthoDB" id="20198at2759"/>
<keyword evidence="6" id="KW-0663">Pyridoxal phosphate</keyword>
<comment type="cofactor">
    <cofactor evidence="1">
        <name>pyridoxal 5'-phosphate</name>
        <dbReference type="ChEBI" id="CHEBI:597326"/>
    </cofactor>
</comment>
<dbReference type="GO" id="GO:0046872">
    <property type="term" value="F:metal ion binding"/>
    <property type="evidence" value="ECO:0007669"/>
    <property type="project" value="UniProtKB-KW"/>
</dbReference>
<keyword evidence="4" id="KW-0479">Metal-binding</keyword>
<protein>
    <recommendedName>
        <fullName evidence="10">D-serine dehydratase</fullName>
        <ecNumber evidence="9">4.3.1.18</ecNumber>
    </recommendedName>
    <alternativeName>
        <fullName evidence="11">D-serine deaminase</fullName>
    </alternativeName>
</protein>
<dbReference type="EC" id="4.3.1.18" evidence="9"/>
<dbReference type="InterPro" id="IPR029066">
    <property type="entry name" value="PLP-binding_barrel"/>
</dbReference>
<comment type="similarity">
    <text evidence="3">Belongs to the DSD1 family.</text>
</comment>
<dbReference type="PANTHER" id="PTHR28004:SF2">
    <property type="entry name" value="D-SERINE DEHYDRATASE"/>
    <property type="match status" value="1"/>
</dbReference>
<reference evidence="13" key="1">
    <citation type="submission" date="2018-11" db="EMBL/GenBank/DDBJ databases">
        <authorList>
            <person name="Alioto T."/>
            <person name="Alioto T."/>
        </authorList>
    </citation>
    <scope>NUCLEOTIDE SEQUENCE</scope>
</reference>
<dbReference type="InterPro" id="IPR051466">
    <property type="entry name" value="D-amino_acid_metab_enzyme"/>
</dbReference>
<organism evidence="13 14">
    <name type="scientific">Mytilus galloprovincialis</name>
    <name type="common">Mediterranean mussel</name>
    <dbReference type="NCBI Taxonomy" id="29158"/>
    <lineage>
        <taxon>Eukaryota</taxon>
        <taxon>Metazoa</taxon>
        <taxon>Spiralia</taxon>
        <taxon>Lophotrochozoa</taxon>
        <taxon>Mollusca</taxon>
        <taxon>Bivalvia</taxon>
        <taxon>Autobranchia</taxon>
        <taxon>Pteriomorphia</taxon>
        <taxon>Mytilida</taxon>
        <taxon>Mytiloidea</taxon>
        <taxon>Mytilidae</taxon>
        <taxon>Mytilinae</taxon>
        <taxon>Mytilus</taxon>
    </lineage>
</organism>
<evidence type="ECO:0000256" key="3">
    <source>
        <dbReference type="ARBA" id="ARBA00005323"/>
    </source>
</evidence>
<comment type="catalytic activity">
    <reaction evidence="8">
        <text>D-serine = pyruvate + NH4(+)</text>
        <dbReference type="Rhea" id="RHEA:13977"/>
        <dbReference type="ChEBI" id="CHEBI:15361"/>
        <dbReference type="ChEBI" id="CHEBI:28938"/>
        <dbReference type="ChEBI" id="CHEBI:35247"/>
        <dbReference type="EC" id="4.3.1.18"/>
    </reaction>
    <physiologicalReaction direction="left-to-right" evidence="8">
        <dbReference type="Rhea" id="RHEA:13978"/>
    </physiologicalReaction>
</comment>
<keyword evidence="14" id="KW-1185">Reference proteome</keyword>
<dbReference type="SMART" id="SM01119">
    <property type="entry name" value="D-ser_dehydrat"/>
    <property type="match status" value="1"/>
</dbReference>
<accession>A0A8B6E1Y8</accession>
<evidence type="ECO:0000259" key="12">
    <source>
        <dbReference type="SMART" id="SM01119"/>
    </source>
</evidence>
<evidence type="ECO:0000256" key="11">
    <source>
        <dbReference type="ARBA" id="ARBA00075219"/>
    </source>
</evidence>
<evidence type="ECO:0000256" key="4">
    <source>
        <dbReference type="ARBA" id="ARBA00022723"/>
    </source>
</evidence>
<dbReference type="Proteomes" id="UP000596742">
    <property type="component" value="Unassembled WGS sequence"/>
</dbReference>
<dbReference type="GO" id="GO:0036088">
    <property type="term" value="P:D-serine catabolic process"/>
    <property type="evidence" value="ECO:0007669"/>
    <property type="project" value="TreeGrafter"/>
</dbReference>
<gene>
    <name evidence="13" type="ORF">MGAL_10B060356</name>
</gene>
<dbReference type="Gene3D" id="2.40.37.20">
    <property type="entry name" value="D-serine dehydratase-like domain"/>
    <property type="match status" value="1"/>
</dbReference>
<dbReference type="InterPro" id="IPR001608">
    <property type="entry name" value="Ala_racemase_N"/>
</dbReference>
<dbReference type="AlphaFoldDB" id="A0A8B6E1Y8"/>
<proteinExistence type="inferred from homology"/>
<dbReference type="SUPFAM" id="SSF51419">
    <property type="entry name" value="PLP-binding barrel"/>
    <property type="match status" value="1"/>
</dbReference>
<dbReference type="Gene3D" id="3.20.20.10">
    <property type="entry name" value="Alanine racemase"/>
    <property type="match status" value="1"/>
</dbReference>
<evidence type="ECO:0000256" key="8">
    <source>
        <dbReference type="ARBA" id="ARBA00051198"/>
    </source>
</evidence>
<dbReference type="Pfam" id="PF01168">
    <property type="entry name" value="Ala_racemase_N"/>
    <property type="match status" value="1"/>
</dbReference>
<evidence type="ECO:0000256" key="7">
    <source>
        <dbReference type="ARBA" id="ARBA00023239"/>
    </source>
</evidence>
<evidence type="ECO:0000256" key="6">
    <source>
        <dbReference type="ARBA" id="ARBA00022898"/>
    </source>
</evidence>
<evidence type="ECO:0000313" key="14">
    <source>
        <dbReference type="Proteomes" id="UP000596742"/>
    </source>
</evidence>
<comment type="caution">
    <text evidence="13">The sequence shown here is derived from an EMBL/GenBank/DDBJ whole genome shotgun (WGS) entry which is preliminary data.</text>
</comment>
<evidence type="ECO:0000256" key="9">
    <source>
        <dbReference type="ARBA" id="ARBA00066349"/>
    </source>
</evidence>
<name>A0A8B6E1Y8_MYTGA</name>
<evidence type="ECO:0000256" key="5">
    <source>
        <dbReference type="ARBA" id="ARBA00022833"/>
    </source>
</evidence>
<keyword evidence="5" id="KW-0862">Zinc</keyword>
<dbReference type="GO" id="GO:0008721">
    <property type="term" value="F:D-serine ammonia-lyase activity"/>
    <property type="evidence" value="ECO:0007669"/>
    <property type="project" value="UniProtKB-EC"/>
</dbReference>
<dbReference type="InterPro" id="IPR026956">
    <property type="entry name" value="D-ser_dehydrat-like_dom"/>
</dbReference>
<evidence type="ECO:0000256" key="1">
    <source>
        <dbReference type="ARBA" id="ARBA00001933"/>
    </source>
</evidence>
<dbReference type="EMBL" id="UYJE01004381">
    <property type="protein sequence ID" value="VDI27518.1"/>
    <property type="molecule type" value="Genomic_DNA"/>
</dbReference>
<dbReference type="Pfam" id="PF14031">
    <property type="entry name" value="D-ser_dehydrat"/>
    <property type="match status" value="1"/>
</dbReference>
<dbReference type="FunFam" id="3.20.20.10:FF:000016">
    <property type="entry name" value="D-serine dehydratase"/>
    <property type="match status" value="1"/>
</dbReference>
<comment type="cofactor">
    <cofactor evidence="2">
        <name>Zn(2+)</name>
        <dbReference type="ChEBI" id="CHEBI:29105"/>
    </cofactor>
</comment>